<evidence type="ECO:0000259" key="11">
    <source>
        <dbReference type="PROSITE" id="PS50867"/>
    </source>
</evidence>
<keyword evidence="5" id="KW-0949">S-adenosyl-L-methionine</keyword>
<dbReference type="SUPFAM" id="SSF82199">
    <property type="entry name" value="SET domain"/>
    <property type="match status" value="1"/>
</dbReference>
<dbReference type="PROSITE" id="PS51015">
    <property type="entry name" value="YDG"/>
    <property type="match status" value="1"/>
</dbReference>
<reference evidence="14 15" key="1">
    <citation type="submission" date="2023-12" db="EMBL/GenBank/DDBJ databases">
        <title>A high-quality genome assembly for Dillenia turbinata (Dilleniales).</title>
        <authorList>
            <person name="Chanderbali A."/>
        </authorList>
    </citation>
    <scope>NUCLEOTIDE SEQUENCE [LARGE SCALE GENOMIC DNA]</scope>
    <source>
        <strain evidence="14">LSX21</strain>
        <tissue evidence="14">Leaf</tissue>
    </source>
</reference>
<feature type="compositionally biased region" description="Basic and acidic residues" evidence="9">
    <location>
        <begin position="439"/>
        <end position="451"/>
    </location>
</feature>
<dbReference type="PROSITE" id="PS51575">
    <property type="entry name" value="SAM_MT43_SUVAR39_2"/>
    <property type="match status" value="1"/>
</dbReference>
<dbReference type="EMBL" id="JBAMMX010000008">
    <property type="protein sequence ID" value="KAK6935101.1"/>
    <property type="molecule type" value="Genomic_DNA"/>
</dbReference>
<feature type="region of interest" description="Disordered" evidence="9">
    <location>
        <begin position="258"/>
        <end position="291"/>
    </location>
</feature>
<dbReference type="GO" id="GO:0005634">
    <property type="term" value="C:nucleus"/>
    <property type="evidence" value="ECO:0007669"/>
    <property type="project" value="UniProtKB-SubCell"/>
</dbReference>
<evidence type="ECO:0000256" key="9">
    <source>
        <dbReference type="SAM" id="MobiDB-lite"/>
    </source>
</evidence>
<comment type="subcellular location">
    <subcellularLocation>
        <location evidence="1">Chromosome</location>
    </subcellularLocation>
    <subcellularLocation>
        <location evidence="8">Nucleus</location>
    </subcellularLocation>
</comment>
<feature type="region of interest" description="Disordered" evidence="9">
    <location>
        <begin position="472"/>
        <end position="491"/>
    </location>
</feature>
<dbReference type="InterPro" id="IPR001214">
    <property type="entry name" value="SET_dom"/>
</dbReference>
<dbReference type="Pfam" id="PF05033">
    <property type="entry name" value="Pre-SET"/>
    <property type="match status" value="1"/>
</dbReference>
<dbReference type="SUPFAM" id="SSF88697">
    <property type="entry name" value="PUA domain-like"/>
    <property type="match status" value="1"/>
</dbReference>
<feature type="domain" description="Post-SET" evidence="12">
    <location>
        <begin position="1043"/>
        <end position="1059"/>
    </location>
</feature>
<feature type="domain" description="SET" evidence="10">
    <location>
        <begin position="887"/>
        <end position="1029"/>
    </location>
</feature>
<dbReference type="SMART" id="SM00317">
    <property type="entry name" value="SET"/>
    <property type="match status" value="1"/>
</dbReference>
<evidence type="ECO:0000256" key="4">
    <source>
        <dbReference type="ARBA" id="ARBA00022679"/>
    </source>
</evidence>
<dbReference type="SMART" id="SM00466">
    <property type="entry name" value="SRA"/>
    <property type="match status" value="1"/>
</dbReference>
<dbReference type="PANTHER" id="PTHR45660:SF46">
    <property type="entry name" value="HISTONE-LYSINE N-METHYLTRANSFERASE, H3 LYSINE-9 SPECIFIC SUVH6"/>
    <property type="match status" value="1"/>
</dbReference>
<dbReference type="InterPro" id="IPR015947">
    <property type="entry name" value="PUA-like_sf"/>
</dbReference>
<dbReference type="InterPro" id="IPR003105">
    <property type="entry name" value="SRA_YDG"/>
</dbReference>
<dbReference type="PANTHER" id="PTHR45660">
    <property type="entry name" value="HISTONE-LYSINE N-METHYLTRANSFERASE SETMAR"/>
    <property type="match status" value="1"/>
</dbReference>
<dbReference type="GO" id="GO:0005694">
    <property type="term" value="C:chromosome"/>
    <property type="evidence" value="ECO:0007669"/>
    <property type="project" value="UniProtKB-SubCell"/>
</dbReference>
<dbReference type="PROSITE" id="PS50868">
    <property type="entry name" value="POST_SET"/>
    <property type="match status" value="1"/>
</dbReference>
<dbReference type="SMART" id="SM00468">
    <property type="entry name" value="PreSET"/>
    <property type="match status" value="1"/>
</dbReference>
<protein>
    <submittedName>
        <fullName evidence="14">Pre-SET domain</fullName>
    </submittedName>
</protein>
<feature type="compositionally biased region" description="Basic and acidic residues" evidence="9">
    <location>
        <begin position="258"/>
        <end position="287"/>
    </location>
</feature>
<keyword evidence="4" id="KW-0808">Transferase</keyword>
<feature type="domain" description="Pre-SET" evidence="11">
    <location>
        <begin position="824"/>
        <end position="884"/>
    </location>
</feature>
<dbReference type="Pfam" id="PF02182">
    <property type="entry name" value="SAD_SRA"/>
    <property type="match status" value="1"/>
</dbReference>
<dbReference type="InterPro" id="IPR003616">
    <property type="entry name" value="Post-SET_dom"/>
</dbReference>
<evidence type="ECO:0000256" key="2">
    <source>
        <dbReference type="ARBA" id="ARBA00022454"/>
    </source>
</evidence>
<keyword evidence="3" id="KW-0489">Methyltransferase</keyword>
<dbReference type="Proteomes" id="UP001370490">
    <property type="component" value="Unassembled WGS sequence"/>
</dbReference>
<dbReference type="PROSITE" id="PS50280">
    <property type="entry name" value="SET"/>
    <property type="match status" value="1"/>
</dbReference>
<keyword evidence="7 8" id="KW-0539">Nucleus</keyword>
<dbReference type="InterPro" id="IPR046341">
    <property type="entry name" value="SET_dom_sf"/>
</dbReference>
<feature type="domain" description="YDG" evidence="13">
    <location>
        <begin position="601"/>
        <end position="751"/>
    </location>
</feature>
<dbReference type="GO" id="GO:0042054">
    <property type="term" value="F:histone methyltransferase activity"/>
    <property type="evidence" value="ECO:0007669"/>
    <property type="project" value="InterPro"/>
</dbReference>
<dbReference type="PROSITE" id="PS50867">
    <property type="entry name" value="PRE_SET"/>
    <property type="match status" value="1"/>
</dbReference>
<dbReference type="InterPro" id="IPR007728">
    <property type="entry name" value="Pre-SET_dom"/>
</dbReference>
<feature type="region of interest" description="Disordered" evidence="9">
    <location>
        <begin position="422"/>
        <end position="451"/>
    </location>
</feature>
<accession>A0AAN8ZEG4</accession>
<dbReference type="GO" id="GO:0003690">
    <property type="term" value="F:double-stranded DNA binding"/>
    <property type="evidence" value="ECO:0007669"/>
    <property type="project" value="TreeGrafter"/>
</dbReference>
<dbReference type="InterPro" id="IPR036987">
    <property type="entry name" value="SRA-YDG_sf"/>
</dbReference>
<dbReference type="InterPro" id="IPR051357">
    <property type="entry name" value="H3K9_HMTase_SUVAR3-9"/>
</dbReference>
<keyword evidence="15" id="KW-1185">Reference proteome</keyword>
<evidence type="ECO:0000256" key="8">
    <source>
        <dbReference type="PROSITE-ProRule" id="PRU00358"/>
    </source>
</evidence>
<dbReference type="GO" id="GO:0032259">
    <property type="term" value="P:methylation"/>
    <property type="evidence" value="ECO:0007669"/>
    <property type="project" value="UniProtKB-KW"/>
</dbReference>
<evidence type="ECO:0000259" key="13">
    <source>
        <dbReference type="PROSITE" id="PS51015"/>
    </source>
</evidence>
<dbReference type="InterPro" id="IPR025794">
    <property type="entry name" value="H3-K9-MeTrfase_plant"/>
</dbReference>
<evidence type="ECO:0000256" key="6">
    <source>
        <dbReference type="ARBA" id="ARBA00022853"/>
    </source>
</evidence>
<dbReference type="Pfam" id="PF00856">
    <property type="entry name" value="SET"/>
    <property type="match status" value="1"/>
</dbReference>
<keyword evidence="6" id="KW-0156">Chromatin regulator</keyword>
<evidence type="ECO:0000256" key="1">
    <source>
        <dbReference type="ARBA" id="ARBA00004286"/>
    </source>
</evidence>
<name>A0AAN8ZEG4_9MAGN</name>
<dbReference type="AlphaFoldDB" id="A0AAN8ZEG4"/>
<evidence type="ECO:0000259" key="10">
    <source>
        <dbReference type="PROSITE" id="PS50280"/>
    </source>
</evidence>
<dbReference type="Gene3D" id="2.30.280.10">
    <property type="entry name" value="SRA-YDG"/>
    <property type="match status" value="1"/>
</dbReference>
<gene>
    <name evidence="14" type="ORF">RJ641_035256</name>
</gene>
<evidence type="ECO:0000313" key="15">
    <source>
        <dbReference type="Proteomes" id="UP001370490"/>
    </source>
</evidence>
<sequence length="1059" mass="116353">MGEADVLLNSALWRLEQKVVRIDGHASGLPPPKRRKVSAVRDWPKMCGPLAPKVNHSLTEPVVVTSGLDSRSVQCNGIEGESKTKVGSTVKEEIDNSGLLDSLGSNMENAVTPSADGVDGVEVVTDMEAVGIDEPVALHSGKMEEPEKVSELETGKMLKNSVKKIDIWRVSDEPENASLAGGLDQTMSSKMWSPSCWPVPATSVLKEIPKPRNYPPPRRVSAVRDFPPLCGRNVPNVVKKEHVKVLDTQMMGVGVESGLEHKQSGEMRETGVQKVRDGESKLPDKSKMKGSISEKNVNVVQAGYNGNGAFSRAEMESSFETEIDQEDLQENDVGCPVDNSLHRMHNKSQTAIRKGDDDHLGDSGKKIEKGIVIRCKEKGVKRKYSADDPFGLEVSGEREIVLGLMSSKFCPWRKGTEAVINIKPSPRTGTSGKRAKKSSGRDKLAVGSLKRKDESGSSTIIVAGQGKSTRKDNSIIVSSKRKDESESSGVNVAGQGRNKLVLMDDDYYSEKEVETDNFYVCPRSNHLNVCLPPAASSNSGSKRKEVKAALRLFQAIFRKMLQGEEAKSKSQGGGFGRIDLKAAKILKDKGMYVNPGKPILGHVPGVEVGDEFHYRVELNIVGLHRASQAGIDCLRQDGKLVATSIVASGGYDDDLENADSLVYTGQGGNITGDKEPEDQKLEKGNLALVTSYHKKNCVRVIRGFKEIKASDSESRAKAVMTYTYDGLYIVNRYWQELGPHKKLVFKFELRRIAGQPELTWKMAKVAKKSRKIEEREGLCAKDISQGKELIPICAVNTIDDKKPPSFVYITRMIYPDWCHLIPPKGCDCTGGCSDSKNCLCAVKNGGEIPYNYNGAIVEAKPLVFECGPNCKCPPSCPNRVSQHGVKVQLEIFKTDSRGWGVRSLTSILSGTFICEYIGELLHDKEAEQRTGNDEYLFDIGNNCSDHALADQLMSIMPEDHSSPEVLEDGGFTIDAAHHGNIGRFINHSCSPNLYAQNVVYDFDDKRIPHVMLFAADNIPPLHELTYDYNYKLDQVRDSNGNIKRKACYCGSADCTGRMY</sequence>
<organism evidence="14 15">
    <name type="scientific">Dillenia turbinata</name>
    <dbReference type="NCBI Taxonomy" id="194707"/>
    <lineage>
        <taxon>Eukaryota</taxon>
        <taxon>Viridiplantae</taxon>
        <taxon>Streptophyta</taxon>
        <taxon>Embryophyta</taxon>
        <taxon>Tracheophyta</taxon>
        <taxon>Spermatophyta</taxon>
        <taxon>Magnoliopsida</taxon>
        <taxon>eudicotyledons</taxon>
        <taxon>Gunneridae</taxon>
        <taxon>Pentapetalae</taxon>
        <taxon>Dilleniales</taxon>
        <taxon>Dilleniaceae</taxon>
        <taxon>Dillenia</taxon>
    </lineage>
</organism>
<evidence type="ECO:0000256" key="3">
    <source>
        <dbReference type="ARBA" id="ARBA00022603"/>
    </source>
</evidence>
<evidence type="ECO:0000256" key="7">
    <source>
        <dbReference type="ARBA" id="ARBA00023242"/>
    </source>
</evidence>
<keyword evidence="2" id="KW-0158">Chromosome</keyword>
<dbReference type="Gene3D" id="2.170.270.10">
    <property type="entry name" value="SET domain"/>
    <property type="match status" value="1"/>
</dbReference>
<dbReference type="GO" id="GO:0008270">
    <property type="term" value="F:zinc ion binding"/>
    <property type="evidence" value="ECO:0007669"/>
    <property type="project" value="InterPro"/>
</dbReference>
<evidence type="ECO:0000313" key="14">
    <source>
        <dbReference type="EMBL" id="KAK6935101.1"/>
    </source>
</evidence>
<proteinExistence type="predicted"/>
<comment type="caution">
    <text evidence="14">The sequence shown here is derived from an EMBL/GenBank/DDBJ whole genome shotgun (WGS) entry which is preliminary data.</text>
</comment>
<evidence type="ECO:0000259" key="12">
    <source>
        <dbReference type="PROSITE" id="PS50868"/>
    </source>
</evidence>
<evidence type="ECO:0000256" key="5">
    <source>
        <dbReference type="ARBA" id="ARBA00022691"/>
    </source>
</evidence>